<organism evidence="1 2">
    <name type="scientific">Singulisphaera acidiphila (strain ATCC BAA-1392 / DSM 18658 / VKM B-2454 / MOB10)</name>
    <dbReference type="NCBI Taxonomy" id="886293"/>
    <lineage>
        <taxon>Bacteria</taxon>
        <taxon>Pseudomonadati</taxon>
        <taxon>Planctomycetota</taxon>
        <taxon>Planctomycetia</taxon>
        <taxon>Isosphaerales</taxon>
        <taxon>Isosphaeraceae</taxon>
        <taxon>Singulisphaera</taxon>
    </lineage>
</organism>
<sequence>MVKQTLILGGSRTGILNRSNHLRRRNRRSFLGLHCLFRTGKAKDENTNEPTENGSGSLRLHRIALSYWLESVLLACDLNTMGASSITKCLIVNVTTESGP</sequence>
<dbReference type="Proteomes" id="UP000010798">
    <property type="component" value="Chromosome"/>
</dbReference>
<dbReference type="AlphaFoldDB" id="L0DIH2"/>
<keyword evidence="2" id="KW-1185">Reference proteome</keyword>
<reference evidence="1 2" key="1">
    <citation type="submission" date="2012-02" db="EMBL/GenBank/DDBJ databases">
        <title>Complete sequence of chromosome of Singulisphaera acidiphila DSM 18658.</title>
        <authorList>
            <consortium name="US DOE Joint Genome Institute (JGI-PGF)"/>
            <person name="Lucas S."/>
            <person name="Copeland A."/>
            <person name="Lapidus A."/>
            <person name="Glavina del Rio T."/>
            <person name="Dalin E."/>
            <person name="Tice H."/>
            <person name="Bruce D."/>
            <person name="Goodwin L."/>
            <person name="Pitluck S."/>
            <person name="Peters L."/>
            <person name="Ovchinnikova G."/>
            <person name="Chertkov O."/>
            <person name="Kyrpides N."/>
            <person name="Mavromatis K."/>
            <person name="Ivanova N."/>
            <person name="Brettin T."/>
            <person name="Detter J.C."/>
            <person name="Han C."/>
            <person name="Larimer F."/>
            <person name="Land M."/>
            <person name="Hauser L."/>
            <person name="Markowitz V."/>
            <person name="Cheng J.-F."/>
            <person name="Hugenholtz P."/>
            <person name="Woyke T."/>
            <person name="Wu D."/>
            <person name="Tindall B."/>
            <person name="Pomrenke H."/>
            <person name="Brambilla E."/>
            <person name="Klenk H.-P."/>
            <person name="Eisen J.A."/>
        </authorList>
    </citation>
    <scope>NUCLEOTIDE SEQUENCE [LARGE SCALE GENOMIC DNA]</scope>
    <source>
        <strain evidence="2">ATCC BAA-1392 / DSM 18658 / VKM B-2454 / MOB10</strain>
    </source>
</reference>
<dbReference type="EMBL" id="CP003364">
    <property type="protein sequence ID" value="AGA28436.1"/>
    <property type="molecule type" value="Genomic_DNA"/>
</dbReference>
<dbReference type="STRING" id="886293.Sinac_4233"/>
<accession>L0DIH2</accession>
<proteinExistence type="predicted"/>
<dbReference type="HOGENOM" id="CLU_2304140_0_0_0"/>
<dbReference type="KEGG" id="saci:Sinac_4233"/>
<evidence type="ECO:0000313" key="1">
    <source>
        <dbReference type="EMBL" id="AGA28436.1"/>
    </source>
</evidence>
<protein>
    <submittedName>
        <fullName evidence="1">Uncharacterized protein</fullName>
    </submittedName>
</protein>
<name>L0DIH2_SINAD</name>
<evidence type="ECO:0000313" key="2">
    <source>
        <dbReference type="Proteomes" id="UP000010798"/>
    </source>
</evidence>
<gene>
    <name evidence="1" type="ordered locus">Sinac_4233</name>
</gene>